<proteinExistence type="predicted"/>
<evidence type="ECO:0000256" key="1">
    <source>
        <dbReference type="SAM" id="MobiDB-lite"/>
    </source>
</evidence>
<sequence length="65" mass="7456">MLKNGARGFAGCSDETAADNACMPRKPRHTPRGIKEELGFEGLRAYQKWRDELDEWRSRLSDSDE</sequence>
<protein>
    <submittedName>
        <fullName evidence="2">Uncharacterized protein</fullName>
    </submittedName>
</protein>
<reference evidence="2" key="1">
    <citation type="submission" date="2019-02" db="EMBL/GenBank/DDBJ databases">
        <authorList>
            <consortium name="Genoscope - CEA"/>
            <person name="William W."/>
        </authorList>
    </citation>
    <scope>NUCLEOTIDE SEQUENCE [LARGE SCALE GENOMIC DNA]</scope>
    <source>
        <strain evidence="2">YSy11</strain>
    </source>
</reference>
<dbReference type="EMBL" id="LR215729">
    <property type="protein sequence ID" value="VEV96000.1"/>
    <property type="molecule type" value="Genomic_DNA"/>
</dbReference>
<accession>A0A653E2I0</accession>
<evidence type="ECO:0000313" key="2">
    <source>
        <dbReference type="EMBL" id="VEV96000.1"/>
    </source>
</evidence>
<gene>
    <name evidence="2" type="ORF">PMYSY11_0953</name>
</gene>
<feature type="region of interest" description="Disordered" evidence="1">
    <location>
        <begin position="13"/>
        <end position="33"/>
    </location>
</feature>
<organism evidence="2">
    <name type="scientific">Pseudomonas marincola</name>
    <dbReference type="NCBI Taxonomy" id="437900"/>
    <lineage>
        <taxon>Bacteria</taxon>
        <taxon>Pseudomonadati</taxon>
        <taxon>Pseudomonadota</taxon>
        <taxon>Gammaproteobacteria</taxon>
        <taxon>Pseudomonadales</taxon>
        <taxon>Pseudomonadaceae</taxon>
        <taxon>Pseudomonas</taxon>
    </lineage>
</organism>
<dbReference type="AlphaFoldDB" id="A0A653E2I0"/>
<name>A0A653E2I0_9PSED</name>